<name>A0A1I2D477_9BACT</name>
<dbReference type="SUPFAM" id="SSF55729">
    <property type="entry name" value="Acyl-CoA N-acyltransferases (Nat)"/>
    <property type="match status" value="1"/>
</dbReference>
<dbReference type="Gene3D" id="3.40.630.30">
    <property type="match status" value="1"/>
</dbReference>
<dbReference type="GO" id="GO:0016747">
    <property type="term" value="F:acyltransferase activity, transferring groups other than amino-acyl groups"/>
    <property type="evidence" value="ECO:0007669"/>
    <property type="project" value="InterPro"/>
</dbReference>
<accession>A0A1I2D477</accession>
<evidence type="ECO:0000259" key="1">
    <source>
        <dbReference type="PROSITE" id="PS51186"/>
    </source>
</evidence>
<proteinExistence type="predicted"/>
<dbReference type="Pfam" id="PF00583">
    <property type="entry name" value="Acetyltransf_1"/>
    <property type="match status" value="1"/>
</dbReference>
<reference evidence="2 3" key="1">
    <citation type="submission" date="2016-10" db="EMBL/GenBank/DDBJ databases">
        <authorList>
            <person name="de Groot N.N."/>
        </authorList>
    </citation>
    <scope>NUCLEOTIDE SEQUENCE [LARGE SCALE GENOMIC DNA]</scope>
    <source>
        <strain>GEY</strain>
        <strain evidence="3">DSM 9560</strain>
    </source>
</reference>
<dbReference type="InterPro" id="IPR016181">
    <property type="entry name" value="Acyl_CoA_acyltransferase"/>
</dbReference>
<evidence type="ECO:0000313" key="2">
    <source>
        <dbReference type="EMBL" id="SFE75322.1"/>
    </source>
</evidence>
<dbReference type="CDD" id="cd04301">
    <property type="entry name" value="NAT_SF"/>
    <property type="match status" value="1"/>
</dbReference>
<keyword evidence="2" id="KW-0808">Transferase</keyword>
<dbReference type="RefSeq" id="WP_091540970.1">
    <property type="nucleotide sequence ID" value="NZ_FONY01000006.1"/>
</dbReference>
<sequence>MKSYKMLIYKLLSQNEISKFPEIDRSEKVQYSYVYKDNQLEIVPCELKIEDWEEEELADFIQRLHDLYDRCGFIWGTFEENRLVGLVSLDNKRFGKNLDFLKLDMLYVSNSHRGKGIGRKLMAISKTKAREMGASKLYISATPFKNTVDFYLGLGAVLTSELNQELFDLEPEDVHLEIEV</sequence>
<dbReference type="AlphaFoldDB" id="A0A1I2D477"/>
<dbReference type="EMBL" id="FONY01000006">
    <property type="protein sequence ID" value="SFE75322.1"/>
    <property type="molecule type" value="Genomic_DNA"/>
</dbReference>
<dbReference type="OrthoDB" id="7585366at2"/>
<keyword evidence="3" id="KW-1185">Reference proteome</keyword>
<dbReference type="InterPro" id="IPR000182">
    <property type="entry name" value="GNAT_dom"/>
</dbReference>
<organism evidence="2 3">
    <name type="scientific">Thermoflexibacter ruber</name>
    <dbReference type="NCBI Taxonomy" id="1003"/>
    <lineage>
        <taxon>Bacteria</taxon>
        <taxon>Pseudomonadati</taxon>
        <taxon>Bacteroidota</taxon>
        <taxon>Cytophagia</taxon>
        <taxon>Cytophagales</taxon>
        <taxon>Thermoflexibacteraceae</taxon>
        <taxon>Thermoflexibacter</taxon>
    </lineage>
</organism>
<feature type="domain" description="N-acetyltransferase" evidence="1">
    <location>
        <begin position="29"/>
        <end position="180"/>
    </location>
</feature>
<gene>
    <name evidence="2" type="ORF">SAMN04488541_100658</name>
</gene>
<evidence type="ECO:0000313" key="3">
    <source>
        <dbReference type="Proteomes" id="UP000199513"/>
    </source>
</evidence>
<dbReference type="Proteomes" id="UP000199513">
    <property type="component" value="Unassembled WGS sequence"/>
</dbReference>
<dbReference type="PROSITE" id="PS51186">
    <property type="entry name" value="GNAT"/>
    <property type="match status" value="1"/>
</dbReference>
<protein>
    <submittedName>
        <fullName evidence="2">Acetyltransferase (GNAT) family protein</fullName>
    </submittedName>
</protein>
<dbReference type="STRING" id="1003.SAMN04488541_100658"/>